<gene>
    <name evidence="3" type="ORF">KR093_001259</name>
</gene>
<dbReference type="PROSITE" id="PS51406">
    <property type="entry name" value="FIBRINOGEN_C_2"/>
    <property type="match status" value="1"/>
</dbReference>
<dbReference type="AlphaFoldDB" id="A0AAD4PM89"/>
<dbReference type="InterPro" id="IPR002181">
    <property type="entry name" value="Fibrinogen_a/b/g_C_dom"/>
</dbReference>
<dbReference type="InterPro" id="IPR014716">
    <property type="entry name" value="Fibrinogen_a/b/g_C_1"/>
</dbReference>
<comment type="caution">
    <text evidence="3">The sequence shown here is derived from an EMBL/GenBank/DDBJ whole genome shotgun (WGS) entry which is preliminary data.</text>
</comment>
<dbReference type="Gene3D" id="3.90.215.10">
    <property type="entry name" value="Gamma Fibrinogen, chain A, domain 1"/>
    <property type="match status" value="1"/>
</dbReference>
<feature type="non-terminal residue" evidence="3">
    <location>
        <position position="1"/>
    </location>
</feature>
<keyword evidence="4" id="KW-1185">Reference proteome</keyword>
<dbReference type="Pfam" id="PF00147">
    <property type="entry name" value="Fibrinogen_C"/>
    <property type="match status" value="1"/>
</dbReference>
<dbReference type="EMBL" id="JAJJHW010001127">
    <property type="protein sequence ID" value="KAH8376769.1"/>
    <property type="molecule type" value="Genomic_DNA"/>
</dbReference>
<dbReference type="Proteomes" id="UP001200034">
    <property type="component" value="Unassembled WGS sequence"/>
</dbReference>
<dbReference type="SMART" id="SM00186">
    <property type="entry name" value="FBG"/>
    <property type="match status" value="1"/>
</dbReference>
<dbReference type="InterPro" id="IPR036056">
    <property type="entry name" value="Fibrinogen-like_C"/>
</dbReference>
<dbReference type="InterPro" id="IPR020837">
    <property type="entry name" value="Fibrinogen_CS"/>
</dbReference>
<protein>
    <recommendedName>
        <fullName evidence="2">Fibrinogen C-terminal domain-containing protein</fullName>
    </recommendedName>
</protein>
<proteinExistence type="predicted"/>
<evidence type="ECO:0000313" key="3">
    <source>
        <dbReference type="EMBL" id="KAH8376769.1"/>
    </source>
</evidence>
<dbReference type="CDD" id="cd00087">
    <property type="entry name" value="FReD"/>
    <property type="match status" value="1"/>
</dbReference>
<sequence>VPGIDAFSVPCDSSLVSPGWTVIQRRMDGSVDFNRNWAEYRQGFGDLRGEFFIGLEKLHLMTKSQTHELYIYLKSFQDEDRYARYNSFSIGNEDESYKLNLGSYSGDARDGLEIHRGQNFSTSDRGGCAENYKSGWWFEKCMLSNLNGIYDEAATQRSEPGVKWNSWSFRSLKFVQMMIRPKY</sequence>
<dbReference type="PANTHER" id="PTHR19143:SF327">
    <property type="entry name" value="FI21813P1-RELATED"/>
    <property type="match status" value="1"/>
</dbReference>
<dbReference type="InterPro" id="IPR050373">
    <property type="entry name" value="Fibrinogen_C-term_domain"/>
</dbReference>
<dbReference type="SUPFAM" id="SSF56496">
    <property type="entry name" value="Fibrinogen C-terminal domain-like"/>
    <property type="match status" value="1"/>
</dbReference>
<feature type="non-terminal residue" evidence="3">
    <location>
        <position position="183"/>
    </location>
</feature>
<evidence type="ECO:0000259" key="2">
    <source>
        <dbReference type="PROSITE" id="PS51406"/>
    </source>
</evidence>
<feature type="domain" description="Fibrinogen C-terminal" evidence="2">
    <location>
        <begin position="1"/>
        <end position="183"/>
    </location>
</feature>
<accession>A0AAD4PM89</accession>
<name>A0AAD4PM89_9MUSC</name>
<evidence type="ECO:0000313" key="4">
    <source>
        <dbReference type="Proteomes" id="UP001200034"/>
    </source>
</evidence>
<reference evidence="3" key="1">
    <citation type="journal article" date="2021" name="Mol. Ecol. Resour.">
        <title>Phylogenomic analyses of the genus Drosophila reveals genomic signals of climate adaptation.</title>
        <authorList>
            <person name="Li F."/>
            <person name="Rane R.V."/>
            <person name="Luria V."/>
            <person name="Xiong Z."/>
            <person name="Chen J."/>
            <person name="Li Z."/>
            <person name="Catullo R.A."/>
            <person name="Griffin P.C."/>
            <person name="Schiffer M."/>
            <person name="Pearce S."/>
            <person name="Lee S.F."/>
            <person name="McElroy K."/>
            <person name="Stocker A."/>
            <person name="Shirriffs J."/>
            <person name="Cockerell F."/>
            <person name="Coppin C."/>
            <person name="Sgro C.M."/>
            <person name="Karger A."/>
            <person name="Cain J.W."/>
            <person name="Weber J.A."/>
            <person name="Santpere G."/>
            <person name="Kirschner M.W."/>
            <person name="Hoffmann A.A."/>
            <person name="Oakeshott J.G."/>
            <person name="Zhang G."/>
        </authorList>
    </citation>
    <scope>NUCLEOTIDE SEQUENCE</scope>
    <source>
        <strain evidence="3">BGI-SZ-2011g</strain>
    </source>
</reference>
<dbReference type="PROSITE" id="PS00514">
    <property type="entry name" value="FIBRINOGEN_C_1"/>
    <property type="match status" value="1"/>
</dbReference>
<dbReference type="GO" id="GO:0005615">
    <property type="term" value="C:extracellular space"/>
    <property type="evidence" value="ECO:0007669"/>
    <property type="project" value="TreeGrafter"/>
</dbReference>
<evidence type="ECO:0000256" key="1">
    <source>
        <dbReference type="ARBA" id="ARBA00023157"/>
    </source>
</evidence>
<organism evidence="3 4">
    <name type="scientific">Drosophila rubida</name>
    <dbReference type="NCBI Taxonomy" id="30044"/>
    <lineage>
        <taxon>Eukaryota</taxon>
        <taxon>Metazoa</taxon>
        <taxon>Ecdysozoa</taxon>
        <taxon>Arthropoda</taxon>
        <taxon>Hexapoda</taxon>
        <taxon>Insecta</taxon>
        <taxon>Pterygota</taxon>
        <taxon>Neoptera</taxon>
        <taxon>Endopterygota</taxon>
        <taxon>Diptera</taxon>
        <taxon>Brachycera</taxon>
        <taxon>Muscomorpha</taxon>
        <taxon>Ephydroidea</taxon>
        <taxon>Drosophilidae</taxon>
        <taxon>Drosophila</taxon>
    </lineage>
</organism>
<dbReference type="PANTHER" id="PTHR19143">
    <property type="entry name" value="FIBRINOGEN/TENASCIN/ANGIOPOEITIN"/>
    <property type="match status" value="1"/>
</dbReference>
<keyword evidence="1" id="KW-1015">Disulfide bond</keyword>